<evidence type="ECO:0000256" key="10">
    <source>
        <dbReference type="ARBA" id="ARBA00023186"/>
    </source>
</evidence>
<dbReference type="PRINTS" id="PR00701">
    <property type="entry name" value="60KDINNERMP"/>
</dbReference>
<dbReference type="Gene3D" id="2.70.98.90">
    <property type="match status" value="1"/>
</dbReference>
<dbReference type="Pfam" id="PF14849">
    <property type="entry name" value="YidC_periplas"/>
    <property type="match status" value="1"/>
</dbReference>
<proteinExistence type="inferred from homology"/>
<evidence type="ECO:0000256" key="4">
    <source>
        <dbReference type="ARBA" id="ARBA00022448"/>
    </source>
</evidence>
<evidence type="ECO:0000256" key="3">
    <source>
        <dbReference type="ARBA" id="ARBA00015325"/>
    </source>
</evidence>
<keyword evidence="4 13" id="KW-0813">Transport</keyword>
<dbReference type="InterPro" id="IPR038221">
    <property type="entry name" value="YidC_periplasmic_sf"/>
</dbReference>
<keyword evidence="5 13" id="KW-1003">Cell membrane</keyword>
<accession>A0ABV8RL30</accession>
<evidence type="ECO:0000256" key="5">
    <source>
        <dbReference type="ARBA" id="ARBA00022475"/>
    </source>
</evidence>
<dbReference type="PRINTS" id="PR01900">
    <property type="entry name" value="YIDCPROTEIN"/>
</dbReference>
<keyword evidence="10 13" id="KW-0143">Chaperone</keyword>
<feature type="region of interest" description="Disordered" evidence="14">
    <location>
        <begin position="585"/>
        <end position="623"/>
    </location>
</feature>
<name>A0ABV8RL30_9SPHN</name>
<evidence type="ECO:0000256" key="1">
    <source>
        <dbReference type="ARBA" id="ARBA00004429"/>
    </source>
</evidence>
<reference evidence="18" key="1">
    <citation type="journal article" date="2019" name="Int. J. Syst. Evol. Microbiol.">
        <title>The Global Catalogue of Microorganisms (GCM) 10K type strain sequencing project: providing services to taxonomists for standard genome sequencing and annotation.</title>
        <authorList>
            <consortium name="The Broad Institute Genomics Platform"/>
            <consortium name="The Broad Institute Genome Sequencing Center for Infectious Disease"/>
            <person name="Wu L."/>
            <person name="Ma J."/>
        </authorList>
    </citation>
    <scope>NUCLEOTIDE SEQUENCE [LARGE SCALE GENOMIC DNA]</scope>
    <source>
        <strain evidence="18">CGMCC 1.12989</strain>
    </source>
</reference>
<dbReference type="Proteomes" id="UP001595828">
    <property type="component" value="Unassembled WGS sequence"/>
</dbReference>
<evidence type="ECO:0000256" key="8">
    <source>
        <dbReference type="ARBA" id="ARBA00022989"/>
    </source>
</evidence>
<comment type="function">
    <text evidence="13">Required for the insertion and/or proper folding and/or complex formation of integral membrane proteins into the membrane. Involved in integration of membrane proteins that insert both dependently and independently of the Sec translocase complex, as well as at least some lipoproteins. Aids folding of multispanning membrane proteins.</text>
</comment>
<dbReference type="CDD" id="cd19961">
    <property type="entry name" value="EcYidC-like_peri"/>
    <property type="match status" value="1"/>
</dbReference>
<keyword evidence="6 13" id="KW-0812">Transmembrane</keyword>
<dbReference type="NCBIfam" id="TIGR03592">
    <property type="entry name" value="yidC_oxa1_cterm"/>
    <property type="match status" value="1"/>
</dbReference>
<evidence type="ECO:0000256" key="2">
    <source>
        <dbReference type="ARBA" id="ARBA00010527"/>
    </source>
</evidence>
<dbReference type="InterPro" id="IPR001708">
    <property type="entry name" value="YidC/ALB3/OXA1/COX18"/>
</dbReference>
<dbReference type="InterPro" id="IPR028055">
    <property type="entry name" value="YidC/Oxa/ALB_C"/>
</dbReference>
<evidence type="ECO:0000256" key="11">
    <source>
        <dbReference type="ARBA" id="ARBA00033245"/>
    </source>
</evidence>
<dbReference type="NCBIfam" id="TIGR03593">
    <property type="entry name" value="yidC_nterm"/>
    <property type="match status" value="1"/>
</dbReference>
<feature type="transmembrane region" description="Helical" evidence="13">
    <location>
        <begin position="444"/>
        <end position="464"/>
    </location>
</feature>
<gene>
    <name evidence="13 17" type="primary">yidC</name>
    <name evidence="17" type="ORF">ACFO0A_03355</name>
</gene>
<evidence type="ECO:0000259" key="15">
    <source>
        <dbReference type="Pfam" id="PF02096"/>
    </source>
</evidence>
<evidence type="ECO:0000256" key="7">
    <source>
        <dbReference type="ARBA" id="ARBA00022927"/>
    </source>
</evidence>
<dbReference type="CDD" id="cd20070">
    <property type="entry name" value="5TM_YidC_Alb3"/>
    <property type="match status" value="1"/>
</dbReference>
<feature type="domain" description="Membrane insertase YidC/Oxa/ALB C-terminal" evidence="15">
    <location>
        <begin position="381"/>
        <end position="576"/>
    </location>
</feature>
<dbReference type="NCBIfam" id="NF002353">
    <property type="entry name" value="PRK01318.1-4"/>
    <property type="match status" value="1"/>
</dbReference>
<evidence type="ECO:0000256" key="12">
    <source>
        <dbReference type="ARBA" id="ARBA00033342"/>
    </source>
</evidence>
<dbReference type="InterPro" id="IPR028053">
    <property type="entry name" value="Membr_insert_YidC_N"/>
</dbReference>
<feature type="compositionally biased region" description="Basic and acidic residues" evidence="14">
    <location>
        <begin position="586"/>
        <end position="603"/>
    </location>
</feature>
<dbReference type="PANTHER" id="PTHR12428:SF65">
    <property type="entry name" value="CYTOCHROME C OXIDASE ASSEMBLY PROTEIN COX18, MITOCHONDRIAL"/>
    <property type="match status" value="1"/>
</dbReference>
<evidence type="ECO:0000313" key="17">
    <source>
        <dbReference type="EMBL" id="MFC4294093.1"/>
    </source>
</evidence>
<evidence type="ECO:0000256" key="6">
    <source>
        <dbReference type="ARBA" id="ARBA00022692"/>
    </source>
</evidence>
<keyword evidence="7 13" id="KW-0653">Protein transport</keyword>
<dbReference type="RefSeq" id="WP_379537561.1">
    <property type="nucleotide sequence ID" value="NZ_JBHSDR010000003.1"/>
</dbReference>
<organism evidence="17 18">
    <name type="scientific">Novosphingobium tardum</name>
    <dbReference type="NCBI Taxonomy" id="1538021"/>
    <lineage>
        <taxon>Bacteria</taxon>
        <taxon>Pseudomonadati</taxon>
        <taxon>Pseudomonadota</taxon>
        <taxon>Alphaproteobacteria</taxon>
        <taxon>Sphingomonadales</taxon>
        <taxon>Sphingomonadaceae</taxon>
        <taxon>Novosphingobium</taxon>
    </lineage>
</organism>
<comment type="subcellular location">
    <subcellularLocation>
        <location evidence="1">Cell inner membrane</location>
        <topology evidence="1">Multi-pass membrane protein</topology>
    </subcellularLocation>
    <subcellularLocation>
        <location evidence="13">Cell membrane</location>
        <topology evidence="13">Multi-pass membrane protein</topology>
    </subcellularLocation>
</comment>
<feature type="transmembrane region" description="Helical" evidence="13">
    <location>
        <begin position="537"/>
        <end position="563"/>
    </location>
</feature>
<feature type="region of interest" description="Disordered" evidence="14">
    <location>
        <begin position="42"/>
        <end position="64"/>
    </location>
</feature>
<feature type="compositionally biased region" description="Low complexity" evidence="14">
    <location>
        <begin position="604"/>
        <end position="615"/>
    </location>
</feature>
<sequence length="623" mass="68304">MDNQRNLILAVVLTGLLLLGWDGAMRYLYPAPPKPAAVATAPAGSAPVATTDAGEPAAQPRTNREGGLTAAADVAAEQRDLAVALAGGNRVPIAGPRVSGSINLVGAVIDDLTLNDHRSGEKKNTPPVRMLSPAGTPAQQFVQVGWVGADGGNAGIQLPDARTVWTAQGSRLTAQTPVTLRWSNATGQDFAIRFAIDANYMITATQTVANRGGAPVVVRPFALVNRTDRTASADSFNVHSGPIGAFDGSVDFGTNYKDVRESEQRTVTPAGRPTWIGFTDVYWLSALIPQTDAAAQADFRSLGNSIYRADLIYRPTALAPGQQLTRTTRMFSGAKENRVLDAYEAAGISNFSLAIDWGWFRWFEKPIFYLLDWLFRLAGNFGVAIILLTVIIRSLMFPVAQKQFKSMAAMRAIQPKMKALQERYKDDKPTLQAKTMELYKNEGVNPLAGCLPIFLQIPVFFALYKVLILTIEMRHQPFVLWIKDLSAPDPLHLLNLFGLLPFTPPSFLAIGLLALILGITTYFQFKLNPQPMDPAQAQVFAFMPWIMMFVMAPFAAGLLIYWITSNLLTIAQQKYLYMRHPQLKAQNDKDAADRSRAKERDTARPAPTAKTTTTRAKPKPRTR</sequence>
<dbReference type="PANTHER" id="PTHR12428">
    <property type="entry name" value="OXA1"/>
    <property type="match status" value="1"/>
</dbReference>
<comment type="caution">
    <text evidence="17">The sequence shown here is derived from an EMBL/GenBank/DDBJ whole genome shotgun (WGS) entry which is preliminary data.</text>
</comment>
<dbReference type="InterPro" id="IPR019998">
    <property type="entry name" value="Membr_insert_YidC"/>
</dbReference>
<dbReference type="Pfam" id="PF02096">
    <property type="entry name" value="60KD_IMP"/>
    <property type="match status" value="1"/>
</dbReference>
<evidence type="ECO:0000256" key="13">
    <source>
        <dbReference type="HAMAP-Rule" id="MF_01810"/>
    </source>
</evidence>
<feature type="domain" description="Membrane insertase YidC N-terminal" evidence="16">
    <location>
        <begin position="90"/>
        <end position="370"/>
    </location>
</feature>
<comment type="similarity">
    <text evidence="2 13">Belongs to the OXA1/ALB3/YidC family. Type 1 subfamily.</text>
</comment>
<dbReference type="EMBL" id="JBHSDR010000003">
    <property type="protein sequence ID" value="MFC4294093.1"/>
    <property type="molecule type" value="Genomic_DNA"/>
</dbReference>
<evidence type="ECO:0000256" key="14">
    <source>
        <dbReference type="SAM" id="MobiDB-lite"/>
    </source>
</evidence>
<feature type="transmembrane region" description="Helical" evidence="13">
    <location>
        <begin position="373"/>
        <end position="396"/>
    </location>
</feature>
<feature type="transmembrane region" description="Helical" evidence="13">
    <location>
        <begin position="506"/>
        <end position="525"/>
    </location>
</feature>
<dbReference type="HAMAP" id="MF_01810">
    <property type="entry name" value="YidC_type1"/>
    <property type="match status" value="1"/>
</dbReference>
<keyword evidence="8 13" id="KW-1133">Transmembrane helix</keyword>
<evidence type="ECO:0000256" key="9">
    <source>
        <dbReference type="ARBA" id="ARBA00023136"/>
    </source>
</evidence>
<dbReference type="InterPro" id="IPR047196">
    <property type="entry name" value="YidC_ALB_C"/>
</dbReference>
<keyword evidence="9 13" id="KW-0472">Membrane</keyword>
<keyword evidence="18" id="KW-1185">Reference proteome</keyword>
<evidence type="ECO:0000313" key="18">
    <source>
        <dbReference type="Proteomes" id="UP001595828"/>
    </source>
</evidence>
<comment type="subunit">
    <text evidence="13">Interacts with the Sec translocase complex via SecD. Specifically interacts with transmembrane segments of nascent integral membrane proteins during membrane integration.</text>
</comment>
<feature type="compositionally biased region" description="Low complexity" evidence="14">
    <location>
        <begin position="42"/>
        <end position="51"/>
    </location>
</feature>
<protein>
    <recommendedName>
        <fullName evidence="3 13">Membrane protein insertase YidC</fullName>
    </recommendedName>
    <alternativeName>
        <fullName evidence="12 13">Foldase YidC</fullName>
    </alternativeName>
    <alternativeName>
        <fullName evidence="11 13">Membrane integrase YidC</fullName>
    </alternativeName>
    <alternativeName>
        <fullName evidence="13">Membrane protein YidC</fullName>
    </alternativeName>
</protein>
<evidence type="ECO:0000259" key="16">
    <source>
        <dbReference type="Pfam" id="PF14849"/>
    </source>
</evidence>